<reference evidence="3 4" key="1">
    <citation type="submission" date="2024-01" db="EMBL/GenBank/DDBJ databases">
        <title>Genomic insights into the taxonomy and metabolism of the cyanobacterium Pannus brasiliensis CCIBt3594.</title>
        <authorList>
            <person name="Machado M."/>
            <person name="Botero N.B."/>
            <person name="Andreote A.P.D."/>
            <person name="Feitosa A.M.T."/>
            <person name="Popin R."/>
            <person name="Sivonen K."/>
            <person name="Fiore M.F."/>
        </authorList>
    </citation>
    <scope>NUCLEOTIDE SEQUENCE [LARGE SCALE GENOMIC DNA]</scope>
    <source>
        <strain evidence="3 4">CCIBt3594</strain>
    </source>
</reference>
<dbReference type="CDD" id="cd00293">
    <property type="entry name" value="USP-like"/>
    <property type="match status" value="1"/>
</dbReference>
<dbReference type="PANTHER" id="PTHR46268:SF8">
    <property type="entry name" value="UNIVERSAL STRESS PROTEIN SLL1388"/>
    <property type="match status" value="1"/>
</dbReference>
<organism evidence="3 4">
    <name type="scientific">Pannus brasiliensis CCIBt3594</name>
    <dbReference type="NCBI Taxonomy" id="1427578"/>
    <lineage>
        <taxon>Bacteria</taxon>
        <taxon>Bacillati</taxon>
        <taxon>Cyanobacteriota</taxon>
        <taxon>Cyanophyceae</taxon>
        <taxon>Oscillatoriophycideae</taxon>
        <taxon>Chroococcales</taxon>
        <taxon>Microcystaceae</taxon>
        <taxon>Pannus</taxon>
    </lineage>
</organism>
<dbReference type="Proteomes" id="UP001328733">
    <property type="component" value="Unassembled WGS sequence"/>
</dbReference>
<sequence length="175" mass="19664">MIKNTELLERVNQDGITCQKILVAVDYEDITPEIFDTGLRLAKNYGSEIRVFYSLQKPLIPYSNTFIYGNLSGYGGVYSPEMMEIEQQLTEEVQNQLQTWLDGFVRRSREEGIRATADYHIGEPGEAICRVAEDWGADLIVIGRHARGGISELLLGSVSNYVIHHAKCSVLVVKP</sequence>
<evidence type="ECO:0000259" key="2">
    <source>
        <dbReference type="Pfam" id="PF00582"/>
    </source>
</evidence>
<dbReference type="InterPro" id="IPR006016">
    <property type="entry name" value="UspA"/>
</dbReference>
<dbReference type="EMBL" id="JBAFSM010000042">
    <property type="protein sequence ID" value="MEG3439200.1"/>
    <property type="molecule type" value="Genomic_DNA"/>
</dbReference>
<dbReference type="InterPro" id="IPR006015">
    <property type="entry name" value="Universal_stress_UspA"/>
</dbReference>
<dbReference type="PRINTS" id="PR01438">
    <property type="entry name" value="UNVRSLSTRESS"/>
</dbReference>
<keyword evidence="4" id="KW-1185">Reference proteome</keyword>
<evidence type="ECO:0000313" key="3">
    <source>
        <dbReference type="EMBL" id="MEG3439200.1"/>
    </source>
</evidence>
<dbReference type="Gene3D" id="3.40.50.620">
    <property type="entry name" value="HUPs"/>
    <property type="match status" value="1"/>
</dbReference>
<evidence type="ECO:0000313" key="4">
    <source>
        <dbReference type="Proteomes" id="UP001328733"/>
    </source>
</evidence>
<name>A0AAW9QN32_9CHRO</name>
<accession>A0AAW9QN32</accession>
<dbReference type="Pfam" id="PF00582">
    <property type="entry name" value="Usp"/>
    <property type="match status" value="1"/>
</dbReference>
<protein>
    <submittedName>
        <fullName evidence="3">Universal stress protein</fullName>
    </submittedName>
</protein>
<comment type="similarity">
    <text evidence="1">Belongs to the universal stress protein A family.</text>
</comment>
<dbReference type="InterPro" id="IPR014729">
    <property type="entry name" value="Rossmann-like_a/b/a_fold"/>
</dbReference>
<evidence type="ECO:0000256" key="1">
    <source>
        <dbReference type="ARBA" id="ARBA00008791"/>
    </source>
</evidence>
<comment type="caution">
    <text evidence="3">The sequence shown here is derived from an EMBL/GenBank/DDBJ whole genome shotgun (WGS) entry which is preliminary data.</text>
</comment>
<gene>
    <name evidence="3" type="ORF">V0288_18890</name>
</gene>
<feature type="domain" description="UspA" evidence="2">
    <location>
        <begin position="19"/>
        <end position="174"/>
    </location>
</feature>
<dbReference type="AlphaFoldDB" id="A0AAW9QN32"/>
<dbReference type="PANTHER" id="PTHR46268">
    <property type="entry name" value="STRESS RESPONSE PROTEIN NHAX"/>
    <property type="match status" value="1"/>
</dbReference>
<proteinExistence type="inferred from homology"/>
<dbReference type="SUPFAM" id="SSF52402">
    <property type="entry name" value="Adenine nucleotide alpha hydrolases-like"/>
    <property type="match status" value="1"/>
</dbReference>